<dbReference type="RefSeq" id="WP_244192088.1">
    <property type="nucleotide sequence ID" value="NZ_CP137147.1"/>
</dbReference>
<reference evidence="2 3" key="1">
    <citation type="submission" date="2017-07" db="EMBL/GenBank/DDBJ databases">
        <title>A draft genome sequence of Komagataeibacter sucrofermentans LMG 18788.</title>
        <authorList>
            <person name="Skraban J."/>
            <person name="Cleenwerck I."/>
            <person name="Vandamme P."/>
            <person name="Trcek J."/>
        </authorList>
    </citation>
    <scope>NUCLEOTIDE SEQUENCE [LARGE SCALE GENOMIC DNA]</scope>
    <source>
        <strain evidence="2 3">LMG 18788</strain>
    </source>
</reference>
<dbReference type="EMBL" id="NKUA01000004">
    <property type="protein sequence ID" value="PYD80095.1"/>
    <property type="molecule type" value="Genomic_DNA"/>
</dbReference>
<dbReference type="Proteomes" id="UP000247814">
    <property type="component" value="Unassembled WGS sequence"/>
</dbReference>
<organism evidence="2 3">
    <name type="scientific">Komagataeibacter sucrofermentans</name>
    <dbReference type="NCBI Taxonomy" id="1053551"/>
    <lineage>
        <taxon>Bacteria</taxon>
        <taxon>Pseudomonadati</taxon>
        <taxon>Pseudomonadota</taxon>
        <taxon>Alphaproteobacteria</taxon>
        <taxon>Acetobacterales</taxon>
        <taxon>Acetobacteraceae</taxon>
        <taxon>Komagataeibacter</taxon>
    </lineage>
</organism>
<protein>
    <submittedName>
        <fullName evidence="2">Uncharacterized protein</fullName>
    </submittedName>
</protein>
<name>A0A318QM28_9PROT</name>
<evidence type="ECO:0000313" key="3">
    <source>
        <dbReference type="Proteomes" id="UP000247814"/>
    </source>
</evidence>
<comment type="caution">
    <text evidence="2">The sequence shown here is derived from an EMBL/GenBank/DDBJ whole genome shotgun (WGS) entry which is preliminary data.</text>
</comment>
<sequence>MNQSSFNFGNAIGAWAGSHMVVTQWSYAGLPVLSACFALVGLGLVGLATHFQHRNASKAVPAAVVTHPASARP</sequence>
<feature type="transmembrane region" description="Helical" evidence="1">
    <location>
        <begin position="25"/>
        <end position="48"/>
    </location>
</feature>
<proteinExistence type="predicted"/>
<gene>
    <name evidence="2" type="ORF">CFR77_03720</name>
</gene>
<evidence type="ECO:0000313" key="2">
    <source>
        <dbReference type="EMBL" id="PYD80095.1"/>
    </source>
</evidence>
<keyword evidence="1" id="KW-0812">Transmembrane</keyword>
<keyword evidence="1" id="KW-1133">Transmembrane helix</keyword>
<accession>A0A318QM28</accession>
<keyword evidence="1" id="KW-0472">Membrane</keyword>
<dbReference type="AlphaFoldDB" id="A0A318QM28"/>
<evidence type="ECO:0000256" key="1">
    <source>
        <dbReference type="SAM" id="Phobius"/>
    </source>
</evidence>
<keyword evidence="3" id="KW-1185">Reference proteome</keyword>